<dbReference type="GO" id="GO:0051537">
    <property type="term" value="F:2 iron, 2 sulfur cluster binding"/>
    <property type="evidence" value="ECO:0007669"/>
    <property type="project" value="UniProtKB-KW"/>
</dbReference>
<evidence type="ECO:0000256" key="9">
    <source>
        <dbReference type="SAM" id="MobiDB-lite"/>
    </source>
</evidence>
<dbReference type="GO" id="GO:0046872">
    <property type="term" value="F:metal ion binding"/>
    <property type="evidence" value="ECO:0007669"/>
    <property type="project" value="UniProtKB-KW"/>
</dbReference>
<evidence type="ECO:0000256" key="8">
    <source>
        <dbReference type="ARBA" id="ARBA00023014"/>
    </source>
</evidence>
<dbReference type="SUPFAM" id="SSF54292">
    <property type="entry name" value="2Fe-2S ferredoxin-like"/>
    <property type="match status" value="1"/>
</dbReference>
<dbReference type="InterPro" id="IPR039261">
    <property type="entry name" value="FNR_nucleotide-bd"/>
</dbReference>
<dbReference type="PROSITE" id="PS00197">
    <property type="entry name" value="2FE2S_FER_1"/>
    <property type="match status" value="1"/>
</dbReference>
<dbReference type="InterPro" id="IPR001433">
    <property type="entry name" value="OxRdtase_FAD/NAD-bd"/>
</dbReference>
<name>A0A5M3Y0T3_9ACTN</name>
<feature type="region of interest" description="Disordered" evidence="9">
    <location>
        <begin position="1"/>
        <end position="20"/>
    </location>
</feature>
<feature type="compositionally biased region" description="Basic and acidic residues" evidence="9">
    <location>
        <begin position="1"/>
        <end position="10"/>
    </location>
</feature>
<dbReference type="InterPro" id="IPR017938">
    <property type="entry name" value="Riboflavin_synthase-like_b-brl"/>
</dbReference>
<feature type="domain" description="FAD-binding FR-type" evidence="11">
    <location>
        <begin position="27"/>
        <end position="132"/>
    </location>
</feature>
<feature type="compositionally biased region" description="Polar residues" evidence="9">
    <location>
        <begin position="272"/>
        <end position="282"/>
    </location>
</feature>
<dbReference type="Pfam" id="PF00175">
    <property type="entry name" value="NAD_binding_1"/>
    <property type="match status" value="1"/>
</dbReference>
<protein>
    <submittedName>
        <fullName evidence="12">Oxidoreductase</fullName>
    </submittedName>
</protein>
<comment type="cofactor">
    <cofactor evidence="1">
        <name>FAD</name>
        <dbReference type="ChEBI" id="CHEBI:57692"/>
    </cofactor>
</comment>
<keyword evidence="4" id="KW-0479">Metal-binding</keyword>
<keyword evidence="3" id="KW-0001">2Fe-2S</keyword>
<keyword evidence="13" id="KW-1185">Reference proteome</keyword>
<dbReference type="PRINTS" id="PR00371">
    <property type="entry name" value="FPNCR"/>
</dbReference>
<evidence type="ECO:0000256" key="7">
    <source>
        <dbReference type="ARBA" id="ARBA00023004"/>
    </source>
</evidence>
<dbReference type="PANTHER" id="PTHR47354">
    <property type="entry name" value="NADH OXIDOREDUCTASE HCR"/>
    <property type="match status" value="1"/>
</dbReference>
<dbReference type="AlphaFoldDB" id="A0A5M3Y0T3"/>
<sequence>MTPSVEDHGTVLDTAPDTAPDTVPDMVPGVDLRVSRVIEETVDARSFILEPPAERAEQFRYKAGQFLTIKVPLPGGDVARCYSLASAPSVDTHLKVTVKRTAGGAASGWLVDNVRPGWRIRALRPAGTFTLRERPGDVVLVAAGSGITPVIAIAKEALVAGDRSVRLFYANRDDASTIFREELLKLSARYGDRFAVEMWQEIHHGRVPHVDDLVAFLDRRSGGQYLVCGPAPFMDLAFQALGRAGVPSEAIHSERYETTSAYPFTPRRPGGTEQSAPQGSGADTQLEVTLDGATSTHAWPADKVLLDVLLDAGLDAPYSCREGNCSACACVVLDGSVRMRNNQVLDEADLADGLVLGCQALPDAPAVTISFDA</sequence>
<dbReference type="SUPFAM" id="SSF63380">
    <property type="entry name" value="Riboflavin synthase domain-like"/>
    <property type="match status" value="1"/>
</dbReference>
<evidence type="ECO:0000256" key="3">
    <source>
        <dbReference type="ARBA" id="ARBA00022714"/>
    </source>
</evidence>
<dbReference type="Gene3D" id="3.10.20.30">
    <property type="match status" value="1"/>
</dbReference>
<organism evidence="12 13">
    <name type="scientific">Acrocarpospora pleiomorpha</name>
    <dbReference type="NCBI Taxonomy" id="90975"/>
    <lineage>
        <taxon>Bacteria</taxon>
        <taxon>Bacillati</taxon>
        <taxon>Actinomycetota</taxon>
        <taxon>Actinomycetes</taxon>
        <taxon>Streptosporangiales</taxon>
        <taxon>Streptosporangiaceae</taxon>
        <taxon>Acrocarpospora</taxon>
    </lineage>
</organism>
<reference evidence="12 13" key="1">
    <citation type="submission" date="2019-10" db="EMBL/GenBank/DDBJ databases">
        <title>Whole genome shotgun sequence of Acrocarpospora pleiomorpha NBRC 16267.</title>
        <authorList>
            <person name="Ichikawa N."/>
            <person name="Kimura A."/>
            <person name="Kitahashi Y."/>
            <person name="Komaki H."/>
            <person name="Oguchi A."/>
        </authorList>
    </citation>
    <scope>NUCLEOTIDE SEQUENCE [LARGE SCALE GENOMIC DNA]</scope>
    <source>
        <strain evidence="12 13">NBRC 16267</strain>
    </source>
</reference>
<gene>
    <name evidence="12" type="ORF">Aple_086680</name>
</gene>
<dbReference type="InterPro" id="IPR006058">
    <property type="entry name" value="2Fe2S_fd_BS"/>
</dbReference>
<proteinExistence type="predicted"/>
<keyword evidence="6" id="KW-0560">Oxidoreductase</keyword>
<dbReference type="InterPro" id="IPR012675">
    <property type="entry name" value="Beta-grasp_dom_sf"/>
</dbReference>
<comment type="caution">
    <text evidence="12">The sequence shown here is derived from an EMBL/GenBank/DDBJ whole genome shotgun (WGS) entry which is preliminary data.</text>
</comment>
<dbReference type="Gene3D" id="2.40.30.10">
    <property type="entry name" value="Translation factors"/>
    <property type="match status" value="1"/>
</dbReference>
<dbReference type="CDD" id="cd06214">
    <property type="entry name" value="PA_degradation_oxidoreductase_like"/>
    <property type="match status" value="1"/>
</dbReference>
<dbReference type="InterPro" id="IPR001041">
    <property type="entry name" value="2Fe-2S_ferredoxin-type"/>
</dbReference>
<dbReference type="PROSITE" id="PS51384">
    <property type="entry name" value="FAD_FR"/>
    <property type="match status" value="1"/>
</dbReference>
<evidence type="ECO:0000256" key="4">
    <source>
        <dbReference type="ARBA" id="ARBA00022723"/>
    </source>
</evidence>
<keyword evidence="8" id="KW-0411">Iron-sulfur</keyword>
<evidence type="ECO:0000256" key="6">
    <source>
        <dbReference type="ARBA" id="ARBA00023002"/>
    </source>
</evidence>
<dbReference type="PRINTS" id="PR00410">
    <property type="entry name" value="PHEHYDRXLASE"/>
</dbReference>
<keyword evidence="5" id="KW-0274">FAD</keyword>
<keyword evidence="2" id="KW-0285">Flavoprotein</keyword>
<dbReference type="CDD" id="cd00207">
    <property type="entry name" value="fer2"/>
    <property type="match status" value="1"/>
</dbReference>
<dbReference type="Proteomes" id="UP000377595">
    <property type="component" value="Unassembled WGS sequence"/>
</dbReference>
<feature type="region of interest" description="Disordered" evidence="9">
    <location>
        <begin position="258"/>
        <end position="282"/>
    </location>
</feature>
<dbReference type="SUPFAM" id="SSF52343">
    <property type="entry name" value="Ferredoxin reductase-like, C-terminal NADP-linked domain"/>
    <property type="match status" value="1"/>
</dbReference>
<evidence type="ECO:0000313" key="13">
    <source>
        <dbReference type="Proteomes" id="UP000377595"/>
    </source>
</evidence>
<feature type="domain" description="2Fe-2S ferredoxin-type" evidence="10">
    <location>
        <begin position="284"/>
        <end position="373"/>
    </location>
</feature>
<dbReference type="PROSITE" id="PS51085">
    <property type="entry name" value="2FE2S_FER_2"/>
    <property type="match status" value="1"/>
</dbReference>
<dbReference type="GO" id="GO:0050660">
    <property type="term" value="F:flavin adenine dinucleotide binding"/>
    <property type="evidence" value="ECO:0007669"/>
    <property type="project" value="TreeGrafter"/>
</dbReference>
<dbReference type="InterPro" id="IPR017927">
    <property type="entry name" value="FAD-bd_FR_type"/>
</dbReference>
<dbReference type="InterPro" id="IPR036010">
    <property type="entry name" value="2Fe-2S_ferredoxin-like_sf"/>
</dbReference>
<accession>A0A5M3Y0T3</accession>
<dbReference type="InterPro" id="IPR050415">
    <property type="entry name" value="MRET"/>
</dbReference>
<evidence type="ECO:0000256" key="2">
    <source>
        <dbReference type="ARBA" id="ARBA00022630"/>
    </source>
</evidence>
<keyword evidence="7" id="KW-0408">Iron</keyword>
<dbReference type="InterPro" id="IPR008333">
    <property type="entry name" value="Cbr1-like_FAD-bd_dom"/>
</dbReference>
<evidence type="ECO:0000256" key="1">
    <source>
        <dbReference type="ARBA" id="ARBA00001974"/>
    </source>
</evidence>
<evidence type="ECO:0000259" key="10">
    <source>
        <dbReference type="PROSITE" id="PS51085"/>
    </source>
</evidence>
<dbReference type="Pfam" id="PF00111">
    <property type="entry name" value="Fer2"/>
    <property type="match status" value="1"/>
</dbReference>
<dbReference type="RefSeq" id="WP_218038797.1">
    <property type="nucleotide sequence ID" value="NZ_BAAAHM010000048.1"/>
</dbReference>
<evidence type="ECO:0000256" key="5">
    <source>
        <dbReference type="ARBA" id="ARBA00022827"/>
    </source>
</evidence>
<dbReference type="InterPro" id="IPR001709">
    <property type="entry name" value="Flavoprot_Pyr_Nucl_cyt_Rdtase"/>
</dbReference>
<dbReference type="GO" id="GO:0016491">
    <property type="term" value="F:oxidoreductase activity"/>
    <property type="evidence" value="ECO:0007669"/>
    <property type="project" value="UniProtKB-KW"/>
</dbReference>
<dbReference type="Pfam" id="PF00970">
    <property type="entry name" value="FAD_binding_6"/>
    <property type="match status" value="1"/>
</dbReference>
<dbReference type="EMBL" id="BLAF01000073">
    <property type="protein sequence ID" value="GES25769.1"/>
    <property type="molecule type" value="Genomic_DNA"/>
</dbReference>
<dbReference type="PANTHER" id="PTHR47354:SF8">
    <property type="entry name" value="1,2-PHENYLACETYL-COA EPOXIDASE, SUBUNIT E"/>
    <property type="match status" value="1"/>
</dbReference>
<dbReference type="Gene3D" id="3.40.50.80">
    <property type="entry name" value="Nucleotide-binding domain of ferredoxin-NADP reductase (FNR) module"/>
    <property type="match status" value="1"/>
</dbReference>
<evidence type="ECO:0000313" key="12">
    <source>
        <dbReference type="EMBL" id="GES25769.1"/>
    </source>
</evidence>
<evidence type="ECO:0000259" key="11">
    <source>
        <dbReference type="PROSITE" id="PS51384"/>
    </source>
</evidence>